<dbReference type="InterPro" id="IPR051699">
    <property type="entry name" value="Rpn/YhgA-like_nuclease"/>
</dbReference>
<feature type="domain" description="Transposase (putative) YhgA-like" evidence="1">
    <location>
        <begin position="8"/>
        <end position="210"/>
    </location>
</feature>
<evidence type="ECO:0000313" key="4">
    <source>
        <dbReference type="Proteomes" id="UP000292039"/>
    </source>
</evidence>
<dbReference type="GO" id="GO:1990238">
    <property type="term" value="F:double-stranded DNA endonuclease activity"/>
    <property type="evidence" value="ECO:0007669"/>
    <property type="project" value="TreeGrafter"/>
</dbReference>
<gene>
    <name evidence="3" type="ORF">EV679_0479</name>
</gene>
<name>A0A4Q7MW79_9BURK</name>
<dbReference type="Proteomes" id="UP000292039">
    <property type="component" value="Unassembled WGS sequence"/>
</dbReference>
<dbReference type="AlphaFoldDB" id="A0A4Q7MW79"/>
<reference evidence="3 4" key="1">
    <citation type="submission" date="2019-02" db="EMBL/GenBank/DDBJ databases">
        <title>Genomic Encyclopedia of Type Strains, Phase IV (KMG-IV): sequencing the most valuable type-strain genomes for metagenomic binning, comparative biology and taxonomic classification.</title>
        <authorList>
            <person name="Goeker M."/>
        </authorList>
    </citation>
    <scope>NUCLEOTIDE SEQUENCE [LARGE SCALE GENOMIC DNA]</scope>
    <source>
        <strain evidence="3 4">DSM 16618</strain>
    </source>
</reference>
<dbReference type="PANTHER" id="PTHR34611">
    <property type="match status" value="1"/>
</dbReference>
<dbReference type="EMBL" id="SGWZ01000001">
    <property type="protein sequence ID" value="RZS73288.1"/>
    <property type="molecule type" value="Genomic_DNA"/>
</dbReference>
<dbReference type="RefSeq" id="WP_130486433.1">
    <property type="nucleotide sequence ID" value="NZ_CBCSEB010000022.1"/>
</dbReference>
<dbReference type="Pfam" id="PF04754">
    <property type="entry name" value="Transposase_31"/>
    <property type="match status" value="1"/>
</dbReference>
<dbReference type="InterPro" id="IPR025587">
    <property type="entry name" value="DUF4351"/>
</dbReference>
<evidence type="ECO:0000313" key="3">
    <source>
        <dbReference type="EMBL" id="RZS73288.1"/>
    </source>
</evidence>
<protein>
    <submittedName>
        <fullName evidence="3">Uncharacterized protein DUF4351</fullName>
    </submittedName>
</protein>
<proteinExistence type="predicted"/>
<sequence>MALSDHGYKLLFSQPCIVSSLLRDIVPALDGGWTDILALEHMTPVRSELISNTLQRRHGDMIWRIPRKDRHELFLVLMLEFQSRTDHAMALRLTTYRSLLYEDLLARTPLKARQTLPAVVPLVIHTGVRPWHARRDLAELIDPVPPPLTPYQPRQRYLLIDARTQAHNQLLPTDSLARLIFRLEHNHGLHDTTRIIDRLGRLMQAPQYQEARRAILAWLQHVLLPRNLPDQAIPPFEDLMELNTLLRTKRYTWKEYEELKAHRLGIRRGRREGRLEGRTLGRNEGRIEGRAEGRIEGHTEGRIEGRTEGLTEGSVAILQRLLQRKFGTLPPDVVAKLGQAPIPLLCRWSERLLDAQTLEEVFD</sequence>
<accession>A0A4Q7MW79</accession>
<dbReference type="GO" id="GO:0006310">
    <property type="term" value="P:DNA recombination"/>
    <property type="evidence" value="ECO:0007669"/>
    <property type="project" value="TreeGrafter"/>
</dbReference>
<feature type="domain" description="DUF4351" evidence="2">
    <location>
        <begin position="308"/>
        <end position="360"/>
    </location>
</feature>
<organism evidence="3 4">
    <name type="scientific">Kerstersia gyiorum</name>
    <dbReference type="NCBI Taxonomy" id="206506"/>
    <lineage>
        <taxon>Bacteria</taxon>
        <taxon>Pseudomonadati</taxon>
        <taxon>Pseudomonadota</taxon>
        <taxon>Betaproteobacteria</taxon>
        <taxon>Burkholderiales</taxon>
        <taxon>Alcaligenaceae</taxon>
        <taxon>Kerstersia</taxon>
    </lineage>
</organism>
<comment type="caution">
    <text evidence="3">The sequence shown here is derived from an EMBL/GenBank/DDBJ whole genome shotgun (WGS) entry which is preliminary data.</text>
</comment>
<dbReference type="InterPro" id="IPR006842">
    <property type="entry name" value="Transposase_31"/>
</dbReference>
<evidence type="ECO:0000259" key="2">
    <source>
        <dbReference type="Pfam" id="PF14261"/>
    </source>
</evidence>
<dbReference type="Pfam" id="PF14261">
    <property type="entry name" value="DUF4351"/>
    <property type="match status" value="1"/>
</dbReference>
<evidence type="ECO:0000259" key="1">
    <source>
        <dbReference type="Pfam" id="PF04754"/>
    </source>
</evidence>
<dbReference type="PANTHER" id="PTHR34611:SF2">
    <property type="entry name" value="INACTIVE RECOMBINATION-PROMOTING NUCLEASE-LIKE PROTEIN RPNE-RELATED"/>
    <property type="match status" value="1"/>
</dbReference>